<organism evidence="2 3">
    <name type="scientific">Phytophthora oleae</name>
    <dbReference type="NCBI Taxonomy" id="2107226"/>
    <lineage>
        <taxon>Eukaryota</taxon>
        <taxon>Sar</taxon>
        <taxon>Stramenopiles</taxon>
        <taxon>Oomycota</taxon>
        <taxon>Peronosporomycetes</taxon>
        <taxon>Peronosporales</taxon>
        <taxon>Peronosporaceae</taxon>
        <taxon>Phytophthora</taxon>
    </lineage>
</organism>
<evidence type="ECO:0000256" key="1">
    <source>
        <dbReference type="SAM" id="MobiDB-lite"/>
    </source>
</evidence>
<keyword evidence="3" id="KW-1185">Reference proteome</keyword>
<evidence type="ECO:0000313" key="2">
    <source>
        <dbReference type="EMBL" id="KAL3658094.1"/>
    </source>
</evidence>
<feature type="region of interest" description="Disordered" evidence="1">
    <location>
        <begin position="260"/>
        <end position="297"/>
    </location>
</feature>
<comment type="caution">
    <text evidence="2">The sequence shown here is derived from an EMBL/GenBank/DDBJ whole genome shotgun (WGS) entry which is preliminary data.</text>
</comment>
<reference evidence="2 3" key="1">
    <citation type="submission" date="2024-09" db="EMBL/GenBank/DDBJ databases">
        <title>Genome sequencing and assembly of Phytophthora oleae, isolate VK10A, causative agent of rot of olive drupes.</title>
        <authorList>
            <person name="Conti Taguali S."/>
            <person name="Riolo M."/>
            <person name="La Spada F."/>
            <person name="Cacciola S.O."/>
            <person name="Dionisio G."/>
        </authorList>
    </citation>
    <scope>NUCLEOTIDE SEQUENCE [LARGE SCALE GENOMIC DNA]</scope>
    <source>
        <strain evidence="2 3">VK10A</strain>
    </source>
</reference>
<evidence type="ECO:0000313" key="3">
    <source>
        <dbReference type="Proteomes" id="UP001632037"/>
    </source>
</evidence>
<sequence>MTNKTGGINPAKLFTLADVTAWSVQRARQIRKADFERFVKLHNFFTASDDAVARPINSKTTAKREQIDQWVRAATNAKTLACLQEVQETQQALLALITVSAAISKYGEQELARREKLGEMDNVIGVRFGTSSLRSKRQIPHTVGASFVLRLVLGLAPKKRAACQVLIDIITYASNERLVLTPTTKGLKPMVGGAPDSGDWDRVNQYKLKYMVKQAQSTKFQEAVQQLGGQRLYDAIRTQLKQAGAASMWNDAKDKPALQQKNVRPQGKQHQPAKKSSGQKEAAKKHLPVPPPTPVKATANVQVKNVEPLGGWSRPLPASILQSKPRTIVSSTPTIGARTGNIGRVILSKAL</sequence>
<dbReference type="AlphaFoldDB" id="A0ABD3EVB6"/>
<gene>
    <name evidence="2" type="ORF">V7S43_016937</name>
</gene>
<dbReference type="EMBL" id="JBIMZQ010000057">
    <property type="protein sequence ID" value="KAL3658094.1"/>
    <property type="molecule type" value="Genomic_DNA"/>
</dbReference>
<name>A0ABD3EVB6_9STRA</name>
<accession>A0ABD3EVB6</accession>
<proteinExistence type="predicted"/>
<dbReference type="Proteomes" id="UP001632037">
    <property type="component" value="Unassembled WGS sequence"/>
</dbReference>
<protein>
    <submittedName>
        <fullName evidence="2">Uncharacterized protein</fullName>
    </submittedName>
</protein>